<gene>
    <name evidence="6" type="ORF">UFOPK3773_01415</name>
</gene>
<dbReference type="Gene3D" id="3.40.50.2300">
    <property type="match status" value="2"/>
</dbReference>
<evidence type="ECO:0000256" key="2">
    <source>
        <dbReference type="ARBA" id="ARBA00022729"/>
    </source>
</evidence>
<organism evidence="6">
    <name type="scientific">freshwater metagenome</name>
    <dbReference type="NCBI Taxonomy" id="449393"/>
    <lineage>
        <taxon>unclassified sequences</taxon>
        <taxon>metagenomes</taxon>
        <taxon>ecological metagenomes</taxon>
    </lineage>
</organism>
<keyword evidence="2" id="KW-0732">Signal</keyword>
<dbReference type="InterPro" id="IPR051010">
    <property type="entry name" value="BCAA_transport"/>
</dbReference>
<name>A0A6J7K502_9ZZZZ</name>
<dbReference type="PRINTS" id="PR00337">
    <property type="entry name" value="LEUILEVALBP"/>
</dbReference>
<dbReference type="EMBL" id="CAFBNF010000169">
    <property type="protein sequence ID" value="CAB4951190.1"/>
    <property type="molecule type" value="Genomic_DNA"/>
</dbReference>
<keyword evidence="1" id="KW-0813">Transport</keyword>
<dbReference type="InterPro" id="IPR000709">
    <property type="entry name" value="Leu_Ile_Val-bd"/>
</dbReference>
<accession>A0A6J7K502</accession>
<proteinExistence type="predicted"/>
<evidence type="ECO:0000313" key="6">
    <source>
        <dbReference type="EMBL" id="CAB4951190.1"/>
    </source>
</evidence>
<dbReference type="GO" id="GO:0006865">
    <property type="term" value="P:amino acid transport"/>
    <property type="evidence" value="ECO:0007669"/>
    <property type="project" value="UniProtKB-KW"/>
</dbReference>
<dbReference type="PROSITE" id="PS51257">
    <property type="entry name" value="PROKAR_LIPOPROTEIN"/>
    <property type="match status" value="1"/>
</dbReference>
<dbReference type="InterPro" id="IPR028082">
    <property type="entry name" value="Peripla_BP_I"/>
</dbReference>
<keyword evidence="3" id="KW-0029">Amino-acid transport</keyword>
<evidence type="ECO:0000259" key="5">
    <source>
        <dbReference type="Pfam" id="PF13458"/>
    </source>
</evidence>
<reference evidence="6" key="1">
    <citation type="submission" date="2020-05" db="EMBL/GenBank/DDBJ databases">
        <authorList>
            <person name="Chiriac C."/>
            <person name="Salcher M."/>
            <person name="Ghai R."/>
            <person name="Kavagutti S V."/>
        </authorList>
    </citation>
    <scope>NUCLEOTIDE SEQUENCE</scope>
</reference>
<dbReference type="CDD" id="cd06337">
    <property type="entry name" value="PBP1_ABC_ligand_binding-like"/>
    <property type="match status" value="1"/>
</dbReference>
<dbReference type="Pfam" id="PF13458">
    <property type="entry name" value="Peripla_BP_6"/>
    <property type="match status" value="1"/>
</dbReference>
<sequence>MKIGRKTPLAAVLAAVALTATACGGGSISTTSSSAPAPTSESASASASASETALAGTVKIGFVSPQTGPLAPFGESDSFVIDYMKEYFAANPIQIGGKPYGVEIIVKDAESDSAKAGKAAADLINNDGVDIVMAAGTPDIVNPVADACEANATPCITDNAPWQPYVLGRSKGDINAKFQWTYHFFWGLGDIAGTFVDIWNQIPTNKKIGGLFPNDPDGQAWSANLPDGYKAAGYDLTFPPLYPNGTQDFTAQINSYKKSNDEILTGVPIPPDFTTFWKQAKQQGYNPKAATIGKALLFPSSVDALGDLGNNLSTEVWWHPSWPTKSSLTGITPQEFCDLYELKTGKQWTQPIGYVEALFEVAANALTTSGSTDKAALVKTLSTLGTDTIVGKVQWNPTQPGPEGGPNVAVTPLAGGQWRLAPAGSAYKYELVLVSNAVAKTRGLDIPLGGKAEALPAG</sequence>
<dbReference type="PANTHER" id="PTHR30483:SF6">
    <property type="entry name" value="PERIPLASMIC BINDING PROTEIN OF ABC TRANSPORTER FOR NATURAL AMINO ACIDS"/>
    <property type="match status" value="1"/>
</dbReference>
<evidence type="ECO:0000256" key="1">
    <source>
        <dbReference type="ARBA" id="ARBA00022448"/>
    </source>
</evidence>
<dbReference type="SUPFAM" id="SSF53822">
    <property type="entry name" value="Periplasmic binding protein-like I"/>
    <property type="match status" value="1"/>
</dbReference>
<evidence type="ECO:0000256" key="4">
    <source>
        <dbReference type="SAM" id="MobiDB-lite"/>
    </source>
</evidence>
<dbReference type="AlphaFoldDB" id="A0A6J7K502"/>
<evidence type="ECO:0000256" key="3">
    <source>
        <dbReference type="ARBA" id="ARBA00022970"/>
    </source>
</evidence>
<protein>
    <submittedName>
        <fullName evidence="6">Unannotated protein</fullName>
    </submittedName>
</protein>
<dbReference type="InterPro" id="IPR028081">
    <property type="entry name" value="Leu-bd"/>
</dbReference>
<feature type="domain" description="Leucine-binding protein" evidence="5">
    <location>
        <begin position="57"/>
        <end position="397"/>
    </location>
</feature>
<feature type="region of interest" description="Disordered" evidence="4">
    <location>
        <begin position="26"/>
        <end position="48"/>
    </location>
</feature>
<dbReference type="PANTHER" id="PTHR30483">
    <property type="entry name" value="LEUCINE-SPECIFIC-BINDING PROTEIN"/>
    <property type="match status" value="1"/>
</dbReference>